<sequence length="99" mass="11458">MVLPALDGFVKKSIVTISKLQQSHPRCLPPEFIFSFQSPNHLTSDFFLHRNKLFSPWMGRDEVLNTVEQRFLLLDTARDVRNLVLVPISQLNFHILKLG</sequence>
<keyword evidence="2" id="KW-1185">Reference proteome</keyword>
<name>A0A9Q0GSA9_9MAGN</name>
<dbReference type="AlphaFoldDB" id="A0A9Q0GSA9"/>
<dbReference type="Proteomes" id="UP001141806">
    <property type="component" value="Unassembled WGS sequence"/>
</dbReference>
<dbReference type="EMBL" id="JAMYWD010000012">
    <property type="protein sequence ID" value="KAJ4952664.1"/>
    <property type="molecule type" value="Genomic_DNA"/>
</dbReference>
<reference evidence="1" key="1">
    <citation type="journal article" date="2023" name="Plant J.">
        <title>The genome of the king protea, Protea cynaroides.</title>
        <authorList>
            <person name="Chang J."/>
            <person name="Duong T.A."/>
            <person name="Schoeman C."/>
            <person name="Ma X."/>
            <person name="Roodt D."/>
            <person name="Barker N."/>
            <person name="Li Z."/>
            <person name="Van de Peer Y."/>
            <person name="Mizrachi E."/>
        </authorList>
    </citation>
    <scope>NUCLEOTIDE SEQUENCE</scope>
    <source>
        <tissue evidence="1">Young leaves</tissue>
    </source>
</reference>
<comment type="caution">
    <text evidence="1">The sequence shown here is derived from an EMBL/GenBank/DDBJ whole genome shotgun (WGS) entry which is preliminary data.</text>
</comment>
<evidence type="ECO:0000313" key="1">
    <source>
        <dbReference type="EMBL" id="KAJ4952664.1"/>
    </source>
</evidence>
<gene>
    <name evidence="1" type="ORF">NE237_029496</name>
</gene>
<accession>A0A9Q0GSA9</accession>
<organism evidence="1 2">
    <name type="scientific">Protea cynaroides</name>
    <dbReference type="NCBI Taxonomy" id="273540"/>
    <lineage>
        <taxon>Eukaryota</taxon>
        <taxon>Viridiplantae</taxon>
        <taxon>Streptophyta</taxon>
        <taxon>Embryophyta</taxon>
        <taxon>Tracheophyta</taxon>
        <taxon>Spermatophyta</taxon>
        <taxon>Magnoliopsida</taxon>
        <taxon>Proteales</taxon>
        <taxon>Proteaceae</taxon>
        <taxon>Protea</taxon>
    </lineage>
</organism>
<protein>
    <submittedName>
        <fullName evidence="1">Uncharacterized protein</fullName>
    </submittedName>
</protein>
<evidence type="ECO:0000313" key="2">
    <source>
        <dbReference type="Proteomes" id="UP001141806"/>
    </source>
</evidence>
<proteinExistence type="predicted"/>